<evidence type="ECO:0000256" key="6">
    <source>
        <dbReference type="RuleBase" id="RU000384"/>
    </source>
</evidence>
<evidence type="ECO:0000256" key="3">
    <source>
        <dbReference type="ARBA" id="ARBA00022741"/>
    </source>
</evidence>
<keyword evidence="3" id="KW-0547">Nucleotide-binding</keyword>
<sequence>MGDHLFMARCLLKRVVEDFGSVISFHPKPIKGDWNGAGCHTNFSTQVMREEGGIKAIHEAIDKMSKTHAEHIAAYGEV</sequence>
<keyword evidence="2" id="KW-0436">Ligase</keyword>
<dbReference type="InterPro" id="IPR027303">
    <property type="entry name" value="Gln_synth_gly_rich_site"/>
</dbReference>
<keyword evidence="9" id="KW-1185">Reference proteome</keyword>
<dbReference type="InterPro" id="IPR008146">
    <property type="entry name" value="Gln_synth_cat_dom"/>
</dbReference>
<dbReference type="PROSITE" id="PS51987">
    <property type="entry name" value="GS_CATALYTIC"/>
    <property type="match status" value="1"/>
</dbReference>
<evidence type="ECO:0000313" key="8">
    <source>
        <dbReference type="EMBL" id="CAG8674902.1"/>
    </source>
</evidence>
<name>A0ABN7UTX2_GIGMA</name>
<dbReference type="InterPro" id="IPR014746">
    <property type="entry name" value="Gln_synth/guanido_kin_cat_dom"/>
</dbReference>
<organism evidence="8 9">
    <name type="scientific">Gigaspora margarita</name>
    <dbReference type="NCBI Taxonomy" id="4874"/>
    <lineage>
        <taxon>Eukaryota</taxon>
        <taxon>Fungi</taxon>
        <taxon>Fungi incertae sedis</taxon>
        <taxon>Mucoromycota</taxon>
        <taxon>Glomeromycotina</taxon>
        <taxon>Glomeromycetes</taxon>
        <taxon>Diversisporales</taxon>
        <taxon>Gigasporaceae</taxon>
        <taxon>Gigaspora</taxon>
    </lineage>
</organism>
<dbReference type="EMBL" id="CAJVQB010005996">
    <property type="protein sequence ID" value="CAG8674902.1"/>
    <property type="molecule type" value="Genomic_DNA"/>
</dbReference>
<dbReference type="InterPro" id="IPR050292">
    <property type="entry name" value="Glutamine_Synthetase"/>
</dbReference>
<dbReference type="Pfam" id="PF00120">
    <property type="entry name" value="Gln-synt_C"/>
    <property type="match status" value="1"/>
</dbReference>
<proteinExistence type="inferred from homology"/>
<reference evidence="8 9" key="1">
    <citation type="submission" date="2021-06" db="EMBL/GenBank/DDBJ databases">
        <authorList>
            <person name="Kallberg Y."/>
            <person name="Tangrot J."/>
            <person name="Rosling A."/>
        </authorList>
    </citation>
    <scope>NUCLEOTIDE SEQUENCE [LARGE SCALE GENOMIC DNA]</scope>
    <source>
        <strain evidence="8 9">120-4 pot B 10/14</strain>
    </source>
</reference>
<dbReference type="Proteomes" id="UP000789901">
    <property type="component" value="Unassembled WGS sequence"/>
</dbReference>
<evidence type="ECO:0000256" key="5">
    <source>
        <dbReference type="PROSITE-ProRule" id="PRU01331"/>
    </source>
</evidence>
<accession>A0ABN7UTX2</accession>
<evidence type="ECO:0000256" key="2">
    <source>
        <dbReference type="ARBA" id="ARBA00022598"/>
    </source>
</evidence>
<comment type="caution">
    <text evidence="8">The sequence shown here is derived from an EMBL/GenBank/DDBJ whole genome shotgun (WGS) entry which is preliminary data.</text>
</comment>
<evidence type="ECO:0000313" key="9">
    <source>
        <dbReference type="Proteomes" id="UP000789901"/>
    </source>
</evidence>
<dbReference type="SUPFAM" id="SSF55931">
    <property type="entry name" value="Glutamine synthetase/guanido kinase"/>
    <property type="match status" value="1"/>
</dbReference>
<feature type="domain" description="GS catalytic" evidence="7">
    <location>
        <begin position="1"/>
        <end position="78"/>
    </location>
</feature>
<keyword evidence="4" id="KW-0067">ATP-binding</keyword>
<protein>
    <recommendedName>
        <fullName evidence="1">glutamine synthetase</fullName>
        <ecNumber evidence="1">6.3.1.2</ecNumber>
    </recommendedName>
</protein>
<gene>
    <name evidence="8" type="ORF">GMARGA_LOCUS10635</name>
</gene>
<dbReference type="PROSITE" id="PS00181">
    <property type="entry name" value="GLNA_ATP"/>
    <property type="match status" value="1"/>
</dbReference>
<evidence type="ECO:0000256" key="1">
    <source>
        <dbReference type="ARBA" id="ARBA00012937"/>
    </source>
</evidence>
<dbReference type="Gene3D" id="3.30.590.10">
    <property type="entry name" value="Glutamine synthetase/guanido kinase, catalytic domain"/>
    <property type="match status" value="1"/>
</dbReference>
<dbReference type="PANTHER" id="PTHR20852">
    <property type="entry name" value="GLUTAMINE SYNTHETASE"/>
    <property type="match status" value="1"/>
</dbReference>
<evidence type="ECO:0000259" key="7">
    <source>
        <dbReference type="PROSITE" id="PS51987"/>
    </source>
</evidence>
<dbReference type="PANTHER" id="PTHR20852:SF57">
    <property type="entry name" value="GLUTAMINE SYNTHETASE 2 CYTOPLASMIC"/>
    <property type="match status" value="1"/>
</dbReference>
<comment type="similarity">
    <text evidence="5 6">Belongs to the glutamine synthetase family.</text>
</comment>
<evidence type="ECO:0000256" key="4">
    <source>
        <dbReference type="ARBA" id="ARBA00022840"/>
    </source>
</evidence>
<dbReference type="EC" id="6.3.1.2" evidence="1"/>